<name>A0ABU0JVG5_HATLI</name>
<evidence type="ECO:0000256" key="1">
    <source>
        <dbReference type="SAM" id="Coils"/>
    </source>
</evidence>
<feature type="region of interest" description="Disordered" evidence="2">
    <location>
        <begin position="149"/>
        <end position="177"/>
    </location>
</feature>
<reference evidence="3 4" key="1">
    <citation type="submission" date="2023-07" db="EMBL/GenBank/DDBJ databases">
        <title>Genomic Encyclopedia of Type Strains, Phase IV (KMG-IV): sequencing the most valuable type-strain genomes for metagenomic binning, comparative biology and taxonomic classification.</title>
        <authorList>
            <person name="Goeker M."/>
        </authorList>
    </citation>
    <scope>NUCLEOTIDE SEQUENCE [LARGE SCALE GENOMIC DNA]</scope>
    <source>
        <strain evidence="3 4">DSM 1400</strain>
    </source>
</reference>
<evidence type="ECO:0000313" key="4">
    <source>
        <dbReference type="Proteomes" id="UP001224418"/>
    </source>
</evidence>
<proteinExistence type="predicted"/>
<accession>A0ABU0JVG5</accession>
<feature type="coiled-coil region" evidence="1">
    <location>
        <begin position="83"/>
        <end position="117"/>
    </location>
</feature>
<dbReference type="Proteomes" id="UP001224418">
    <property type="component" value="Unassembled WGS sequence"/>
</dbReference>
<organism evidence="3 4">
    <name type="scientific">Hathewaya limosa</name>
    <name type="common">Clostridium limosum</name>
    <dbReference type="NCBI Taxonomy" id="1536"/>
    <lineage>
        <taxon>Bacteria</taxon>
        <taxon>Bacillati</taxon>
        <taxon>Bacillota</taxon>
        <taxon>Clostridia</taxon>
        <taxon>Eubacteriales</taxon>
        <taxon>Clostridiaceae</taxon>
        <taxon>Hathewaya</taxon>
    </lineage>
</organism>
<evidence type="ECO:0008006" key="5">
    <source>
        <dbReference type="Google" id="ProtNLM"/>
    </source>
</evidence>
<evidence type="ECO:0000256" key="2">
    <source>
        <dbReference type="SAM" id="MobiDB-lite"/>
    </source>
</evidence>
<protein>
    <recommendedName>
        <fullName evidence="5">DUF4355 domain-containing protein</fullName>
    </recommendedName>
</protein>
<feature type="compositionally biased region" description="Polar residues" evidence="2">
    <location>
        <begin position="158"/>
        <end position="169"/>
    </location>
</feature>
<dbReference type="RefSeq" id="WP_307356100.1">
    <property type="nucleotide sequence ID" value="NZ_BAAACJ010000055.1"/>
</dbReference>
<sequence length="177" mass="20406">MRIQGTNNFFNMINLSNKKVKTREEEEKLLKARKENPILDKVLYQQDVAKGFEKKSSVEKIAKKIARGESLTQEEMEFIRQNDPEMLRKAQMAKQEKEELERKVKSAQNKQQAQSILAQAGMAALKVAKEVDPQLGNLLMEGVKSVQEEYTKGEKPSNKVQKYQNNQRNFCGLMNDK</sequence>
<dbReference type="EMBL" id="JAUSWN010000016">
    <property type="protein sequence ID" value="MDQ0480221.1"/>
    <property type="molecule type" value="Genomic_DNA"/>
</dbReference>
<gene>
    <name evidence="3" type="ORF">QOZ93_001969</name>
</gene>
<keyword evidence="1" id="KW-0175">Coiled coil</keyword>
<evidence type="ECO:0000313" key="3">
    <source>
        <dbReference type="EMBL" id="MDQ0480221.1"/>
    </source>
</evidence>
<comment type="caution">
    <text evidence="3">The sequence shown here is derived from an EMBL/GenBank/DDBJ whole genome shotgun (WGS) entry which is preliminary data.</text>
</comment>
<keyword evidence="4" id="KW-1185">Reference proteome</keyword>